<proteinExistence type="predicted"/>
<evidence type="ECO:0000313" key="4">
    <source>
        <dbReference type="Proteomes" id="UP000190080"/>
    </source>
</evidence>
<accession>A0A1V4IXT1</accession>
<evidence type="ECO:0000256" key="1">
    <source>
        <dbReference type="SAM" id="Coils"/>
    </source>
</evidence>
<comment type="caution">
    <text evidence="3">The sequence shown here is derived from an EMBL/GenBank/DDBJ whole genome shotgun (WGS) entry which is preliminary data.</text>
</comment>
<protein>
    <recommendedName>
        <fullName evidence="2">DUF2326 domain-containing protein</fullName>
    </recommendedName>
</protein>
<organism evidence="3 4">
    <name type="scientific">Clostridium oryzae</name>
    <dbReference type="NCBI Taxonomy" id="1450648"/>
    <lineage>
        <taxon>Bacteria</taxon>
        <taxon>Bacillati</taxon>
        <taxon>Bacillota</taxon>
        <taxon>Clostridia</taxon>
        <taxon>Eubacteriales</taxon>
        <taxon>Clostridiaceae</taxon>
        <taxon>Clostridium</taxon>
    </lineage>
</organism>
<dbReference type="Pfam" id="PF10088">
    <property type="entry name" value="DUF2326"/>
    <property type="match status" value="1"/>
</dbReference>
<dbReference type="InterPro" id="IPR018760">
    <property type="entry name" value="DUF2326"/>
</dbReference>
<keyword evidence="1" id="KW-0175">Coiled coil</keyword>
<dbReference type="RefSeq" id="WP_058085661.1">
    <property type="nucleotide sequence ID" value="NZ_MZGV01000002.1"/>
</dbReference>
<evidence type="ECO:0000313" key="3">
    <source>
        <dbReference type="EMBL" id="OPJ64868.1"/>
    </source>
</evidence>
<gene>
    <name evidence="3" type="ORF">CLORY_03770</name>
</gene>
<dbReference type="AlphaFoldDB" id="A0A1V4IXT1"/>
<keyword evidence="4" id="KW-1185">Reference proteome</keyword>
<feature type="coiled-coil region" evidence="1">
    <location>
        <begin position="317"/>
        <end position="402"/>
    </location>
</feature>
<dbReference type="Proteomes" id="UP000190080">
    <property type="component" value="Unassembled WGS sequence"/>
</dbReference>
<feature type="domain" description="DUF2326" evidence="2">
    <location>
        <begin position="421"/>
        <end position="537"/>
    </location>
</feature>
<dbReference type="EMBL" id="MZGV01000002">
    <property type="protein sequence ID" value="OPJ64868.1"/>
    <property type="molecule type" value="Genomic_DNA"/>
</dbReference>
<evidence type="ECO:0000259" key="2">
    <source>
        <dbReference type="Pfam" id="PF10088"/>
    </source>
</evidence>
<sequence>MLVEIHCDEFMSYGKPRKPIIFHEGLNTVLGGQSADNSIGKSTFLLIIDYVFGGDTYKYSDAAHKLKNHFIKFAFKFDNQHYYFCRDIVNSEEVSVCDKNYNIQKTIPLQEFKDFLFSKYNINLPHVTFRDVVGRYFRIYGKDNHSEKKPLHSTSSEPAEKAITALEKLFNVFDRIQEYKTVESMKKDKFATFKKARKFELLPFSITTKRQYKENEKEIARLREALVNLTEQIDKDLSHDDLVHAEEASAIKAEITSIKRQRSRLLSQLKVVTKNLSGERVISESDIVELAQFFPEADIRKIKDINRFHGKMQQILSDEMTEEAERLRVLIESTEIEISRLEDDLRKLGIPANLSKRFLENYSEIERKINMLEAQNSAYINSTNLKEEVKIASENLRIAQEKELRFIESEINEQMVRFNDFIYDETRKAPVIDLDNGKRYEFYTPDDTGTGTSFKSLIIFDLSILKLTPLPAIAHDSLIFKNIGDAPIDKIMELYMQSKKQIFISLDKDGAYSEKTRSILNKTAVLHLNEGGDELFGRSWNKKDATQGGL</sequence>
<dbReference type="Gene3D" id="3.40.50.300">
    <property type="entry name" value="P-loop containing nucleotide triphosphate hydrolases"/>
    <property type="match status" value="1"/>
</dbReference>
<dbReference type="OrthoDB" id="9815945at2"/>
<dbReference type="InterPro" id="IPR027417">
    <property type="entry name" value="P-loop_NTPase"/>
</dbReference>
<dbReference type="STRING" id="1450648.CLORY_03770"/>
<name>A0A1V4IXT1_9CLOT</name>
<reference evidence="3 4" key="1">
    <citation type="submission" date="2017-03" db="EMBL/GenBank/DDBJ databases">
        <title>Genome sequence of Clostridium oryzae DSM 28571.</title>
        <authorList>
            <person name="Poehlein A."/>
            <person name="Daniel R."/>
        </authorList>
    </citation>
    <scope>NUCLEOTIDE SEQUENCE [LARGE SCALE GENOMIC DNA]</scope>
    <source>
        <strain evidence="3 4">DSM 28571</strain>
    </source>
</reference>